<dbReference type="RefSeq" id="WP_108953035.1">
    <property type="nucleotide sequence ID" value="NZ_BEVZ01000002.1"/>
</dbReference>
<evidence type="ECO:0000313" key="4">
    <source>
        <dbReference type="EMBL" id="MEU3554753.1"/>
    </source>
</evidence>
<keyword evidence="5" id="KW-1185">Reference proteome</keyword>
<comment type="caution">
    <text evidence="4">The sequence shown here is derived from an EMBL/GenBank/DDBJ whole genome shotgun (WGS) entry which is preliminary data.</text>
</comment>
<name>A0ABV2YGB1_9ACTN</name>
<proteinExistence type="inferred from homology"/>
<evidence type="ECO:0000313" key="5">
    <source>
        <dbReference type="Proteomes" id="UP001550850"/>
    </source>
</evidence>
<protein>
    <submittedName>
        <fullName evidence="4">GvpL/GvpF family gas vesicle protein</fullName>
    </submittedName>
</protein>
<dbReference type="EMBL" id="JBEZUR010000012">
    <property type="protein sequence ID" value="MEU3554753.1"/>
    <property type="molecule type" value="Genomic_DNA"/>
</dbReference>
<evidence type="ECO:0000256" key="3">
    <source>
        <dbReference type="ARBA" id="ARBA00035643"/>
    </source>
</evidence>
<dbReference type="PANTHER" id="PTHR36852">
    <property type="entry name" value="PROTEIN GVPL 2"/>
    <property type="match status" value="1"/>
</dbReference>
<evidence type="ECO:0000256" key="1">
    <source>
        <dbReference type="ARBA" id="ARBA00022987"/>
    </source>
</evidence>
<gene>
    <name evidence="4" type="ORF">AB0E65_11115</name>
</gene>
<organism evidence="4 5">
    <name type="scientific">Streptomyces fragilis</name>
    <dbReference type="NCBI Taxonomy" id="67301"/>
    <lineage>
        <taxon>Bacteria</taxon>
        <taxon>Bacillati</taxon>
        <taxon>Actinomycetota</taxon>
        <taxon>Actinomycetes</taxon>
        <taxon>Kitasatosporales</taxon>
        <taxon>Streptomycetaceae</taxon>
        <taxon>Streptomyces</taxon>
    </lineage>
</organism>
<comment type="similarity">
    <text evidence="3">Belongs to the gas vesicle GvpF/GvpL family.</text>
</comment>
<sequence>MNDRALYVYALLPDASGDPAEGVTGLDDRPLRVLRAPGTGIAALVHDGPAEPYEGGDETVRRWVVEQDRAVVTVWERTGAVLPMTFNVLVAPDAETDAEERLRAWLGERAEELGARLRELDGRAELRVELTVDREAATGDDERARALEAEMADRSPGMRRLLAKKLEGLRKEASERLADGIHADVRRRLAAVVEDIRDRTRSVRDPREAEVMSAALLVPADEIETVGTVLADVQDSHPAVRVRFLGPWPPYSFTELAAGPGAAEDVTPAG</sequence>
<dbReference type="Proteomes" id="UP001550850">
    <property type="component" value="Unassembled WGS sequence"/>
</dbReference>
<dbReference type="InterPro" id="IPR009430">
    <property type="entry name" value="GvpL/GvpF"/>
</dbReference>
<accession>A0ABV2YGB1</accession>
<dbReference type="PANTHER" id="PTHR36852:SF1">
    <property type="entry name" value="PROTEIN GVPL 2"/>
    <property type="match status" value="1"/>
</dbReference>
<reference evidence="4 5" key="1">
    <citation type="submission" date="2024-06" db="EMBL/GenBank/DDBJ databases">
        <title>The Natural Products Discovery Center: Release of the First 8490 Sequenced Strains for Exploring Actinobacteria Biosynthetic Diversity.</title>
        <authorList>
            <person name="Kalkreuter E."/>
            <person name="Kautsar S.A."/>
            <person name="Yang D."/>
            <person name="Bader C.D."/>
            <person name="Teijaro C.N."/>
            <person name="Fluegel L."/>
            <person name="Davis C.M."/>
            <person name="Simpson J.R."/>
            <person name="Lauterbach L."/>
            <person name="Steele A.D."/>
            <person name="Gui C."/>
            <person name="Meng S."/>
            <person name="Li G."/>
            <person name="Viehrig K."/>
            <person name="Ye F."/>
            <person name="Su P."/>
            <person name="Kiefer A.F."/>
            <person name="Nichols A."/>
            <person name="Cepeda A.J."/>
            <person name="Yan W."/>
            <person name="Fan B."/>
            <person name="Jiang Y."/>
            <person name="Adhikari A."/>
            <person name="Zheng C.-J."/>
            <person name="Schuster L."/>
            <person name="Cowan T.M."/>
            <person name="Smanski M.J."/>
            <person name="Chevrette M.G."/>
            <person name="De Carvalho L.P.S."/>
            <person name="Shen B."/>
        </authorList>
    </citation>
    <scope>NUCLEOTIDE SEQUENCE [LARGE SCALE GENOMIC DNA]</scope>
    <source>
        <strain evidence="4 5">NPDC038104</strain>
    </source>
</reference>
<evidence type="ECO:0000256" key="2">
    <source>
        <dbReference type="ARBA" id="ARBA00035108"/>
    </source>
</evidence>
<keyword evidence="1" id="KW-0304">Gas vesicle</keyword>
<comment type="subcellular location">
    <subcellularLocation>
        <location evidence="2">Gas vesicle</location>
    </subcellularLocation>
</comment>
<dbReference type="Pfam" id="PF06386">
    <property type="entry name" value="GvpL_GvpF"/>
    <property type="match status" value="1"/>
</dbReference>